<feature type="transmembrane region" description="Helical" evidence="6">
    <location>
        <begin position="105"/>
        <end position="124"/>
    </location>
</feature>
<feature type="compositionally biased region" description="Polar residues" evidence="5">
    <location>
        <begin position="23"/>
        <end position="50"/>
    </location>
</feature>
<evidence type="ECO:0000256" key="6">
    <source>
        <dbReference type="SAM" id="Phobius"/>
    </source>
</evidence>
<feature type="region of interest" description="Disordered" evidence="5">
    <location>
        <begin position="483"/>
        <end position="511"/>
    </location>
</feature>
<feature type="transmembrane region" description="Helical" evidence="6">
    <location>
        <begin position="361"/>
        <end position="382"/>
    </location>
</feature>
<feature type="transmembrane region" description="Helical" evidence="6">
    <location>
        <begin position="293"/>
        <end position="312"/>
    </location>
</feature>
<dbReference type="SUPFAM" id="SSF103473">
    <property type="entry name" value="MFS general substrate transporter"/>
    <property type="match status" value="1"/>
</dbReference>
<dbReference type="PANTHER" id="PTHR23501:SF189">
    <property type="entry name" value="DRUG TRANSPORTER, PUTATIVE (AFU_ORTHOLOGUE AFUA_4G03920)-RELATED"/>
    <property type="match status" value="1"/>
</dbReference>
<evidence type="ECO:0000256" key="3">
    <source>
        <dbReference type="ARBA" id="ARBA00022989"/>
    </source>
</evidence>
<comment type="caution">
    <text evidence="7">The sequence shown here is derived from an EMBL/GenBank/DDBJ whole genome shotgun (WGS) entry which is preliminary data.</text>
</comment>
<dbReference type="PANTHER" id="PTHR23501">
    <property type="entry name" value="MAJOR FACILITATOR SUPERFAMILY"/>
    <property type="match status" value="1"/>
</dbReference>
<feature type="transmembrane region" description="Helical" evidence="6">
    <location>
        <begin position="228"/>
        <end position="247"/>
    </location>
</feature>
<feature type="transmembrane region" description="Helical" evidence="6">
    <location>
        <begin position="136"/>
        <end position="157"/>
    </location>
</feature>
<feature type="compositionally biased region" description="Polar residues" evidence="5">
    <location>
        <begin position="1"/>
        <end position="13"/>
    </location>
</feature>
<feature type="region of interest" description="Disordered" evidence="5">
    <location>
        <begin position="1"/>
        <end position="50"/>
    </location>
</feature>
<keyword evidence="4 6" id="KW-0472">Membrane</keyword>
<evidence type="ECO:0000313" key="7">
    <source>
        <dbReference type="EMBL" id="GJJ06252.1"/>
    </source>
</evidence>
<feature type="transmembrane region" description="Helical" evidence="6">
    <location>
        <begin position="267"/>
        <end position="286"/>
    </location>
</feature>
<dbReference type="Gene3D" id="1.20.1720.10">
    <property type="entry name" value="Multidrug resistance protein D"/>
    <property type="match status" value="1"/>
</dbReference>
<reference evidence="7" key="1">
    <citation type="submission" date="2021-10" db="EMBL/GenBank/DDBJ databases">
        <title>De novo Genome Assembly of Clathrus columnatus (Basidiomycota, Fungi) Using Illumina and Nanopore Sequence Data.</title>
        <authorList>
            <person name="Ogiso-Tanaka E."/>
            <person name="Itagaki H."/>
            <person name="Hosoya T."/>
            <person name="Hosaka K."/>
        </authorList>
    </citation>
    <scope>NUCLEOTIDE SEQUENCE</scope>
    <source>
        <strain evidence="7">MO-923</strain>
    </source>
</reference>
<name>A0AAV4ZYR5_9AGAM</name>
<dbReference type="EMBL" id="BPWL01000001">
    <property type="protein sequence ID" value="GJJ06252.1"/>
    <property type="molecule type" value="Genomic_DNA"/>
</dbReference>
<dbReference type="InterPro" id="IPR036259">
    <property type="entry name" value="MFS_trans_sf"/>
</dbReference>
<evidence type="ECO:0000256" key="5">
    <source>
        <dbReference type="SAM" id="MobiDB-lite"/>
    </source>
</evidence>
<feature type="transmembrane region" description="Helical" evidence="6">
    <location>
        <begin position="186"/>
        <end position="207"/>
    </location>
</feature>
<protein>
    <recommendedName>
        <fullName evidence="9">Major facilitator superfamily (MFS) profile domain-containing protein</fullName>
    </recommendedName>
</protein>
<sequence length="511" mass="54829">MGPSTTETALSSRTDIEPLPLPLTTNSSHSQLQSASNLDQTKTLTDNNTKNVPLQLTDQTNLLPFRKILVVFLGLSSCLIISALDSTIVATALPTISAVFNAGAISSWVPSATLLTSTAFQPLYGRFSDIFGRKAMLGVAMGLFMIGSLGAGLSRSINELIIFRGVSGSGSGGIITIGQGGVTFPWTSGLVLGTLLGGVGVIGVFLLPSKTVCADPFRVYIFRHSTVTGVYITMFVNGFIFWTSLFYISQYFQVALGYSPIRSGVSILPILVTQTAASFVAGMIVSRTGRYRFIIYFGFSVWAIGCGCLSTLNQFKPKAEQVIFMLLSGLGAGQTLQTTTVAAQASVSRADMSVVTAVRNFIRYIGGALALAVGSSIINNSLRQAGRSLNLSPDLLSQVIEDPTHIKNGNLNITAHQGDVLLSGYISGFRTMFILNASLAAFAAVAAFFMIKHKELIREDDAKRKAEAWEKEKLEMKAIREKEKEKSTLATARNDTIIKDTAMRRPPVNVS</sequence>
<proteinExistence type="predicted"/>
<dbReference type="AlphaFoldDB" id="A0AAV4ZYR5"/>
<accession>A0AAV4ZYR5</accession>
<keyword evidence="3 6" id="KW-1133">Transmembrane helix</keyword>
<dbReference type="GO" id="GO:0022857">
    <property type="term" value="F:transmembrane transporter activity"/>
    <property type="evidence" value="ECO:0007669"/>
    <property type="project" value="InterPro"/>
</dbReference>
<dbReference type="Gene3D" id="1.20.1250.20">
    <property type="entry name" value="MFS general substrate transporter like domains"/>
    <property type="match status" value="1"/>
</dbReference>
<keyword evidence="8" id="KW-1185">Reference proteome</keyword>
<evidence type="ECO:0008006" key="9">
    <source>
        <dbReference type="Google" id="ProtNLM"/>
    </source>
</evidence>
<feature type="transmembrane region" description="Helical" evidence="6">
    <location>
        <begin position="68"/>
        <end position="93"/>
    </location>
</feature>
<dbReference type="GO" id="GO:0005886">
    <property type="term" value="C:plasma membrane"/>
    <property type="evidence" value="ECO:0007669"/>
    <property type="project" value="TreeGrafter"/>
</dbReference>
<dbReference type="Pfam" id="PF07690">
    <property type="entry name" value="MFS_1"/>
    <property type="match status" value="2"/>
</dbReference>
<dbReference type="Proteomes" id="UP001050691">
    <property type="component" value="Unassembled WGS sequence"/>
</dbReference>
<gene>
    <name evidence="7" type="ORF">Clacol_000443</name>
</gene>
<comment type="subcellular location">
    <subcellularLocation>
        <location evidence="1">Membrane</location>
        <topology evidence="1">Multi-pass membrane protein</topology>
    </subcellularLocation>
</comment>
<evidence type="ECO:0000256" key="2">
    <source>
        <dbReference type="ARBA" id="ARBA00022692"/>
    </source>
</evidence>
<evidence type="ECO:0000256" key="1">
    <source>
        <dbReference type="ARBA" id="ARBA00004141"/>
    </source>
</evidence>
<organism evidence="7 8">
    <name type="scientific">Clathrus columnatus</name>
    <dbReference type="NCBI Taxonomy" id="1419009"/>
    <lineage>
        <taxon>Eukaryota</taxon>
        <taxon>Fungi</taxon>
        <taxon>Dikarya</taxon>
        <taxon>Basidiomycota</taxon>
        <taxon>Agaricomycotina</taxon>
        <taxon>Agaricomycetes</taxon>
        <taxon>Phallomycetidae</taxon>
        <taxon>Phallales</taxon>
        <taxon>Clathraceae</taxon>
        <taxon>Clathrus</taxon>
    </lineage>
</organism>
<evidence type="ECO:0000256" key="4">
    <source>
        <dbReference type="ARBA" id="ARBA00023136"/>
    </source>
</evidence>
<feature type="transmembrane region" description="Helical" evidence="6">
    <location>
        <begin position="433"/>
        <end position="451"/>
    </location>
</feature>
<evidence type="ECO:0000313" key="8">
    <source>
        <dbReference type="Proteomes" id="UP001050691"/>
    </source>
</evidence>
<keyword evidence="2 6" id="KW-0812">Transmembrane</keyword>
<dbReference type="InterPro" id="IPR011701">
    <property type="entry name" value="MFS"/>
</dbReference>